<name>A0A367LQ91_9HYPO</name>
<proteinExistence type="predicted"/>
<comment type="caution">
    <text evidence="1">The sequence shown here is derived from an EMBL/GenBank/DDBJ whole genome shotgun (WGS) entry which is preliminary data.</text>
</comment>
<sequence length="89" mass="9948">MSESGHAHLVYSPSPKRKIRTAVIYFLPLPLAFLLKHVDNLGMRAKFSLTLRLDLMASLQNAPGFVTQPRASTREYLSKRHAASLLQAT</sequence>
<dbReference type="EMBL" id="LKCN02000001">
    <property type="protein sequence ID" value="RCI16530.1"/>
    <property type="molecule type" value="Genomic_DNA"/>
</dbReference>
<accession>A0A367LQ91</accession>
<evidence type="ECO:0000313" key="1">
    <source>
        <dbReference type="EMBL" id="RCI16530.1"/>
    </source>
</evidence>
<evidence type="ECO:0000313" key="2">
    <source>
        <dbReference type="Proteomes" id="UP000253664"/>
    </source>
</evidence>
<dbReference type="AlphaFoldDB" id="A0A367LQ91"/>
<keyword evidence="2" id="KW-1185">Reference proteome</keyword>
<reference evidence="1 2" key="1">
    <citation type="journal article" date="2015" name="BMC Genomics">
        <title>Insights from the genome of Ophiocordyceps polyrhachis-furcata to pathogenicity and host specificity in insect fungi.</title>
        <authorList>
            <person name="Wichadakul D."/>
            <person name="Kobmoo N."/>
            <person name="Ingsriswang S."/>
            <person name="Tangphatsornruang S."/>
            <person name="Chantasingh D."/>
            <person name="Luangsa-ard J.J."/>
            <person name="Eurwilaichitr L."/>
        </authorList>
    </citation>
    <scope>NUCLEOTIDE SEQUENCE [LARGE SCALE GENOMIC DNA]</scope>
    <source>
        <strain evidence="1 2">BCC 54312</strain>
    </source>
</reference>
<gene>
    <name evidence="1" type="ORF">L249_2641</name>
</gene>
<protein>
    <submittedName>
        <fullName evidence="1">Uncharacterized protein</fullName>
    </submittedName>
</protein>
<organism evidence="1 2">
    <name type="scientific">Ophiocordyceps polyrhachis-furcata BCC 54312</name>
    <dbReference type="NCBI Taxonomy" id="1330021"/>
    <lineage>
        <taxon>Eukaryota</taxon>
        <taxon>Fungi</taxon>
        <taxon>Dikarya</taxon>
        <taxon>Ascomycota</taxon>
        <taxon>Pezizomycotina</taxon>
        <taxon>Sordariomycetes</taxon>
        <taxon>Hypocreomycetidae</taxon>
        <taxon>Hypocreales</taxon>
        <taxon>Ophiocordycipitaceae</taxon>
        <taxon>Ophiocordyceps</taxon>
    </lineage>
</organism>
<dbReference type="Proteomes" id="UP000253664">
    <property type="component" value="Unassembled WGS sequence"/>
</dbReference>